<accession>A0A840YHS9</accession>
<dbReference type="RefSeq" id="WP_184088607.1">
    <property type="nucleotide sequence ID" value="NZ_JACIJF010000008.1"/>
</dbReference>
<sequence length="341" mass="36556">MVLFGSDADGSARLDHSMQEVLDETQKLGLTPPWTLSPAEARKQPTPADGAKQVMRNRGIDPDADLGVATKDFTIPGPSGAIQARLYGRKNETGTKPVVVYFHGGGWVIADLDVYDSTPRALALATDCIFVSCHYRQAPEHKFPAAHEDAWAAYKWVIENAASFDGDPTRVAVMGESAGGNLAANVSIRARDEGFPLPVTQILVYPVADNDTNSTSYLENANAVPLNKPFMEWFVSHVFDGQGQTEDPRLKLVSANLAGLPPTMIIAADVDPLRTEGKILAARLEAAGVDTSYTCYEGVTHEFFGMGLVVKDAAAAQTKVAAQLKKELRVGILGRIAGAFS</sequence>
<dbReference type="Gene3D" id="3.40.50.1820">
    <property type="entry name" value="alpha/beta hydrolase"/>
    <property type="match status" value="1"/>
</dbReference>
<dbReference type="PANTHER" id="PTHR48081:SF8">
    <property type="entry name" value="ALPHA_BETA HYDROLASE FOLD-3 DOMAIN-CONTAINING PROTEIN-RELATED"/>
    <property type="match status" value="1"/>
</dbReference>
<dbReference type="InterPro" id="IPR029058">
    <property type="entry name" value="AB_hydrolase_fold"/>
</dbReference>
<evidence type="ECO:0000256" key="2">
    <source>
        <dbReference type="SAM" id="MobiDB-lite"/>
    </source>
</evidence>
<protein>
    <submittedName>
        <fullName evidence="4">Acetyl esterase/lipase</fullName>
    </submittedName>
</protein>
<dbReference type="EMBL" id="JACIJF010000008">
    <property type="protein sequence ID" value="MBB5711579.1"/>
    <property type="molecule type" value="Genomic_DNA"/>
</dbReference>
<feature type="region of interest" description="Disordered" evidence="2">
    <location>
        <begin position="28"/>
        <end position="53"/>
    </location>
</feature>
<evidence type="ECO:0000259" key="3">
    <source>
        <dbReference type="Pfam" id="PF07859"/>
    </source>
</evidence>
<organism evidence="4 5">
    <name type="scientific">Sphingomonas xinjiangensis</name>
    <dbReference type="NCBI Taxonomy" id="643568"/>
    <lineage>
        <taxon>Bacteria</taxon>
        <taxon>Pseudomonadati</taxon>
        <taxon>Pseudomonadota</taxon>
        <taxon>Alphaproteobacteria</taxon>
        <taxon>Sphingomonadales</taxon>
        <taxon>Sphingomonadaceae</taxon>
        <taxon>Sphingomonas</taxon>
    </lineage>
</organism>
<reference evidence="4 5" key="1">
    <citation type="submission" date="2020-08" db="EMBL/GenBank/DDBJ databases">
        <title>Genomic Encyclopedia of Type Strains, Phase IV (KMG-IV): sequencing the most valuable type-strain genomes for metagenomic binning, comparative biology and taxonomic classification.</title>
        <authorList>
            <person name="Goeker M."/>
        </authorList>
    </citation>
    <scope>NUCLEOTIDE SEQUENCE [LARGE SCALE GENOMIC DNA]</scope>
    <source>
        <strain evidence="4 5">DSM 26736</strain>
    </source>
</reference>
<name>A0A840YHS9_9SPHN</name>
<dbReference type="Proteomes" id="UP000527143">
    <property type="component" value="Unassembled WGS sequence"/>
</dbReference>
<dbReference type="PANTHER" id="PTHR48081">
    <property type="entry name" value="AB HYDROLASE SUPERFAMILY PROTEIN C4A8.06C"/>
    <property type="match status" value="1"/>
</dbReference>
<keyword evidence="5" id="KW-1185">Reference proteome</keyword>
<dbReference type="Pfam" id="PF07859">
    <property type="entry name" value="Abhydrolase_3"/>
    <property type="match status" value="1"/>
</dbReference>
<evidence type="ECO:0000256" key="1">
    <source>
        <dbReference type="ARBA" id="ARBA00022801"/>
    </source>
</evidence>
<dbReference type="GO" id="GO:0016787">
    <property type="term" value="F:hydrolase activity"/>
    <property type="evidence" value="ECO:0007669"/>
    <property type="project" value="UniProtKB-KW"/>
</dbReference>
<dbReference type="InterPro" id="IPR050300">
    <property type="entry name" value="GDXG_lipolytic_enzyme"/>
</dbReference>
<evidence type="ECO:0000313" key="5">
    <source>
        <dbReference type="Proteomes" id="UP000527143"/>
    </source>
</evidence>
<proteinExistence type="predicted"/>
<comment type="caution">
    <text evidence="4">The sequence shown here is derived from an EMBL/GenBank/DDBJ whole genome shotgun (WGS) entry which is preliminary data.</text>
</comment>
<keyword evidence="1" id="KW-0378">Hydrolase</keyword>
<feature type="domain" description="Alpha/beta hydrolase fold-3" evidence="3">
    <location>
        <begin position="99"/>
        <end position="304"/>
    </location>
</feature>
<dbReference type="AlphaFoldDB" id="A0A840YHS9"/>
<dbReference type="InterPro" id="IPR013094">
    <property type="entry name" value="AB_hydrolase_3"/>
</dbReference>
<dbReference type="SUPFAM" id="SSF53474">
    <property type="entry name" value="alpha/beta-Hydrolases"/>
    <property type="match status" value="1"/>
</dbReference>
<evidence type="ECO:0000313" key="4">
    <source>
        <dbReference type="EMBL" id="MBB5711579.1"/>
    </source>
</evidence>
<gene>
    <name evidence="4" type="ORF">FHT02_002825</name>
</gene>